<protein>
    <submittedName>
        <fullName evidence="1">Uncharacterized protein</fullName>
    </submittedName>
</protein>
<organism evidence="1 2">
    <name type="scientific">Methanothermobacter tenebrarum</name>
    <dbReference type="NCBI Taxonomy" id="680118"/>
    <lineage>
        <taxon>Archaea</taxon>
        <taxon>Methanobacteriati</taxon>
        <taxon>Methanobacteriota</taxon>
        <taxon>Methanomada group</taxon>
        <taxon>Methanobacteria</taxon>
        <taxon>Methanobacteriales</taxon>
        <taxon>Methanobacteriaceae</taxon>
        <taxon>Methanothermobacter</taxon>
    </lineage>
</organism>
<sequence length="65" mass="7354">MPMFPTISYVTYHIYTLLHKTPYKRKRLSLLEKIWGEGGAFASLRGGDAKKADPLPPGIIFVFTL</sequence>
<reference evidence="1 2" key="1">
    <citation type="submission" date="2022-04" db="EMBL/GenBank/DDBJ databases">
        <title>Complete genome of Methanothermobacter tenebrarum strain RMAS.</title>
        <authorList>
            <person name="Nakamura K."/>
            <person name="Oshima K."/>
            <person name="Hattori M."/>
            <person name="Kamagata Y."/>
            <person name="Takamizawa K."/>
        </authorList>
    </citation>
    <scope>NUCLEOTIDE SEQUENCE [LARGE SCALE GENOMIC DNA]</scope>
    <source>
        <strain evidence="1 2">RMAS</strain>
        <plasmid evidence="1 2">pRMAS01</plasmid>
    </source>
</reference>
<name>A0ABM7YFA6_9EURY</name>
<proteinExistence type="predicted"/>
<keyword evidence="2" id="KW-1185">Reference proteome</keyword>
<keyword evidence="1" id="KW-0614">Plasmid</keyword>
<geneLocation type="plasmid" evidence="1 2">
    <name>pRMAS01</name>
</geneLocation>
<evidence type="ECO:0000313" key="1">
    <source>
        <dbReference type="EMBL" id="BDH80221.1"/>
    </source>
</evidence>
<dbReference type="EMBL" id="AP025699">
    <property type="protein sequence ID" value="BDH80221.1"/>
    <property type="molecule type" value="Genomic_DNA"/>
</dbReference>
<gene>
    <name evidence="1" type="ORF">MTTB_p010</name>
</gene>
<accession>A0ABM7YFA6</accession>
<dbReference type="Proteomes" id="UP000831817">
    <property type="component" value="Plasmid pRMAS01"/>
</dbReference>
<evidence type="ECO:0000313" key="2">
    <source>
        <dbReference type="Proteomes" id="UP000831817"/>
    </source>
</evidence>